<keyword evidence="4" id="KW-0804">Transcription</keyword>
<dbReference type="PANTHER" id="PTHR30537:SF26">
    <property type="entry name" value="GLYCINE CLEAVAGE SYSTEM TRANSCRIPTIONAL ACTIVATOR"/>
    <property type="match status" value="1"/>
</dbReference>
<evidence type="ECO:0000256" key="2">
    <source>
        <dbReference type="ARBA" id="ARBA00023015"/>
    </source>
</evidence>
<keyword evidence="3" id="KW-0238">DNA-binding</keyword>
<dbReference type="GO" id="GO:0043565">
    <property type="term" value="F:sequence-specific DNA binding"/>
    <property type="evidence" value="ECO:0007669"/>
    <property type="project" value="TreeGrafter"/>
</dbReference>
<dbReference type="InterPro" id="IPR036388">
    <property type="entry name" value="WH-like_DNA-bd_sf"/>
</dbReference>
<feature type="domain" description="HTH lysR-type" evidence="5">
    <location>
        <begin position="13"/>
        <end position="65"/>
    </location>
</feature>
<accession>A0A3B0R5H8</accession>
<dbReference type="AlphaFoldDB" id="A0A3B0R5H8"/>
<dbReference type="PROSITE" id="PS50931">
    <property type="entry name" value="HTH_LYSR"/>
    <property type="match status" value="1"/>
</dbReference>
<evidence type="ECO:0000256" key="4">
    <source>
        <dbReference type="ARBA" id="ARBA00023163"/>
    </source>
</evidence>
<comment type="similarity">
    <text evidence="1">Belongs to the LysR transcriptional regulatory family.</text>
</comment>
<dbReference type="InterPro" id="IPR058163">
    <property type="entry name" value="LysR-type_TF_proteobact-type"/>
</dbReference>
<dbReference type="PRINTS" id="PR00039">
    <property type="entry name" value="HTHLYSR"/>
</dbReference>
<dbReference type="GO" id="GO:0006351">
    <property type="term" value="P:DNA-templated transcription"/>
    <property type="evidence" value="ECO:0007669"/>
    <property type="project" value="TreeGrafter"/>
</dbReference>
<dbReference type="SUPFAM" id="SSF53850">
    <property type="entry name" value="Periplasmic binding protein-like II"/>
    <property type="match status" value="1"/>
</dbReference>
<dbReference type="EMBL" id="UOED01000016">
    <property type="protein sequence ID" value="VAV86847.1"/>
    <property type="molecule type" value="Genomic_DNA"/>
</dbReference>
<keyword evidence="2" id="KW-0805">Transcription regulation</keyword>
<reference evidence="6" key="1">
    <citation type="submission" date="2018-06" db="EMBL/GenBank/DDBJ databases">
        <authorList>
            <person name="Zhirakovskaya E."/>
        </authorList>
    </citation>
    <scope>NUCLEOTIDE SEQUENCE</scope>
</reference>
<dbReference type="Gene3D" id="1.10.10.10">
    <property type="entry name" value="Winged helix-like DNA-binding domain superfamily/Winged helix DNA-binding domain"/>
    <property type="match status" value="1"/>
</dbReference>
<evidence type="ECO:0000256" key="3">
    <source>
        <dbReference type="ARBA" id="ARBA00023125"/>
    </source>
</evidence>
<dbReference type="GO" id="GO:0003700">
    <property type="term" value="F:DNA-binding transcription factor activity"/>
    <property type="evidence" value="ECO:0007669"/>
    <property type="project" value="InterPro"/>
</dbReference>
<dbReference type="SUPFAM" id="SSF46785">
    <property type="entry name" value="Winged helix' DNA-binding domain"/>
    <property type="match status" value="1"/>
</dbReference>
<gene>
    <name evidence="6" type="ORF">MNBD_ALPHA02-1376</name>
</gene>
<dbReference type="PANTHER" id="PTHR30537">
    <property type="entry name" value="HTH-TYPE TRANSCRIPTIONAL REGULATOR"/>
    <property type="match status" value="1"/>
</dbReference>
<evidence type="ECO:0000259" key="5">
    <source>
        <dbReference type="PROSITE" id="PS50931"/>
    </source>
</evidence>
<dbReference type="Gene3D" id="3.40.190.10">
    <property type="entry name" value="Periplasmic binding protein-like II"/>
    <property type="match status" value="2"/>
</dbReference>
<proteinExistence type="inferred from homology"/>
<dbReference type="InterPro" id="IPR000847">
    <property type="entry name" value="LysR_HTH_N"/>
</dbReference>
<dbReference type="InterPro" id="IPR036390">
    <property type="entry name" value="WH_DNA-bd_sf"/>
</dbReference>
<dbReference type="Pfam" id="PF00126">
    <property type="entry name" value="HTH_1"/>
    <property type="match status" value="1"/>
</dbReference>
<dbReference type="InterPro" id="IPR005119">
    <property type="entry name" value="LysR_subst-bd"/>
</dbReference>
<name>A0A3B0R5H8_9ZZZZ</name>
<dbReference type="Pfam" id="PF03466">
    <property type="entry name" value="LysR_substrate"/>
    <property type="match status" value="1"/>
</dbReference>
<organism evidence="6">
    <name type="scientific">hydrothermal vent metagenome</name>
    <dbReference type="NCBI Taxonomy" id="652676"/>
    <lineage>
        <taxon>unclassified sequences</taxon>
        <taxon>metagenomes</taxon>
        <taxon>ecological metagenomes</taxon>
    </lineage>
</organism>
<sequence length="295" mass="32891">MNQRRLIPSTSMLMAFEAAARCGSFTAAAQELNLTQGAISRQVSALETQLGLTLFHRIKKAIHLTEAGKIYAQEIGDALKKIRHASLNAMGEQQGGILNLAILPTFGMRWLMPRFPDFLKHNPQITVNFTSKLSPFDFNEQPLHAAIHFGRPDWPETDAVFLMAEETIPVAAPTLIQRPVEKPEELASLPLLNLETRPHAWTRWFEQNDVVPSKGGGMIFEQFALVTQAAIAGLGAALLPRFLIEGELMRGELVTLFDLPVKSDEGYYLITPKHRTAYAPANALKEWLLEQVEKL</sequence>
<dbReference type="FunFam" id="1.10.10.10:FF:000001">
    <property type="entry name" value="LysR family transcriptional regulator"/>
    <property type="match status" value="1"/>
</dbReference>
<evidence type="ECO:0000313" key="6">
    <source>
        <dbReference type="EMBL" id="VAV86847.1"/>
    </source>
</evidence>
<evidence type="ECO:0000256" key="1">
    <source>
        <dbReference type="ARBA" id="ARBA00009437"/>
    </source>
</evidence>
<protein>
    <submittedName>
        <fullName evidence="6">Transcriptional regulator, LysR family</fullName>
    </submittedName>
</protein>